<evidence type="ECO:0000256" key="1">
    <source>
        <dbReference type="ARBA" id="ARBA00009437"/>
    </source>
</evidence>
<evidence type="ECO:0000256" key="6">
    <source>
        <dbReference type="ARBA" id="ARBA00067332"/>
    </source>
</evidence>
<evidence type="ECO:0000256" key="2">
    <source>
        <dbReference type="ARBA" id="ARBA00023015"/>
    </source>
</evidence>
<name>A0A1S7U9C2_9HYPH</name>
<evidence type="ECO:0000256" key="3">
    <source>
        <dbReference type="ARBA" id="ARBA00023125"/>
    </source>
</evidence>
<comment type="caution">
    <text evidence="9">The sequence shown here is derived from an EMBL/GenBank/DDBJ whole genome shotgun (WGS) entry which is preliminary data.</text>
</comment>
<evidence type="ECO:0000259" key="8">
    <source>
        <dbReference type="PROSITE" id="PS50931"/>
    </source>
</evidence>
<dbReference type="Proteomes" id="UP000192140">
    <property type="component" value="Unassembled WGS sequence"/>
</dbReference>
<feature type="domain" description="HTH lysR-type" evidence="8">
    <location>
        <begin position="1"/>
        <end position="66"/>
    </location>
</feature>
<dbReference type="GO" id="GO:0043565">
    <property type="term" value="F:sequence-specific DNA binding"/>
    <property type="evidence" value="ECO:0007669"/>
    <property type="project" value="TreeGrafter"/>
</dbReference>
<dbReference type="Gene3D" id="1.10.10.10">
    <property type="entry name" value="Winged helix-like DNA-binding domain superfamily/Winged helix DNA-binding domain"/>
    <property type="match status" value="1"/>
</dbReference>
<dbReference type="AlphaFoldDB" id="A0A1S7U9C2"/>
<evidence type="ECO:0000313" key="9">
    <source>
        <dbReference type="EMBL" id="CVI63534.1"/>
    </source>
</evidence>
<organism evidence="9 10">
    <name type="scientific">Agrobacterium deltaense NCPPB 1641</name>
    <dbReference type="NCBI Taxonomy" id="1183425"/>
    <lineage>
        <taxon>Bacteria</taxon>
        <taxon>Pseudomonadati</taxon>
        <taxon>Pseudomonadota</taxon>
        <taxon>Alphaproteobacteria</taxon>
        <taxon>Hyphomicrobiales</taxon>
        <taxon>Rhizobiaceae</taxon>
        <taxon>Rhizobium/Agrobacterium group</taxon>
        <taxon>Agrobacterium</taxon>
    </lineage>
</organism>
<gene>
    <name evidence="9" type="ORF">AGR7A_pAt20269</name>
</gene>
<dbReference type="FunFam" id="1.10.10.10:FF:000001">
    <property type="entry name" value="LysR family transcriptional regulator"/>
    <property type="match status" value="1"/>
</dbReference>
<dbReference type="PROSITE" id="PS50931">
    <property type="entry name" value="HTH_LYSR"/>
    <property type="match status" value="1"/>
</dbReference>
<comment type="similarity">
    <text evidence="1">Belongs to the LysR transcriptional regulatory family.</text>
</comment>
<proteinExistence type="inferred from homology"/>
<dbReference type="InterPro" id="IPR000847">
    <property type="entry name" value="LysR_HTH_N"/>
</dbReference>
<dbReference type="RefSeq" id="WP_080855203.1">
    <property type="nucleotide sequence ID" value="NZ_LT009777.1"/>
</dbReference>
<keyword evidence="10" id="KW-1185">Reference proteome</keyword>
<dbReference type="InterPro" id="IPR036388">
    <property type="entry name" value="WH-like_DNA-bd_sf"/>
</dbReference>
<evidence type="ECO:0000313" key="10">
    <source>
        <dbReference type="Proteomes" id="UP000192140"/>
    </source>
</evidence>
<dbReference type="PANTHER" id="PTHR30537:SF26">
    <property type="entry name" value="GLYCINE CLEAVAGE SYSTEM TRANSCRIPTIONAL ACTIVATOR"/>
    <property type="match status" value="1"/>
</dbReference>
<dbReference type="PANTHER" id="PTHR30537">
    <property type="entry name" value="HTH-TYPE TRANSCRIPTIONAL REGULATOR"/>
    <property type="match status" value="1"/>
</dbReference>
<dbReference type="Pfam" id="PF00126">
    <property type="entry name" value="HTH_1"/>
    <property type="match status" value="1"/>
</dbReference>
<comment type="function">
    <text evidence="5">Transcriptional regulator of the ttuABCDE tartrate utilization operon.</text>
</comment>
<protein>
    <recommendedName>
        <fullName evidence="6">HTH-type transcriptional regulator TtuA</fullName>
    </recommendedName>
    <alternativeName>
        <fullName evidence="7">Tartrate utilization transcriptional regulator</fullName>
    </alternativeName>
</protein>
<sequence length="305" mass="34948">MDFRRRLVPDLVFLRSFDSAARHENFTLAAQELNLTQSTISRHILELEQQLGVSLFTRIRRQVLLTDIGRKFHKDIEKLLADSDAIMARTISSSSYQQTLRIAAPTAFMSRWLIPRLSSFTQKWQNLHLDLFTFDRPFELEEQACDIAFHLGKNVWPNGHCRYLCKEILLPVCAPGLVRNRDVQKASGLLDLPLIQNSTRPLLWQGWFEMTGLPLDLSLTGSRVDSFSAIISAACNGLGVALLPTYLIEQELKDKVLVPAINLSMINQDRYYLVTSEKKADKDVIEEFCQWTFASVKNRDRFDSV</sequence>
<dbReference type="InterPro" id="IPR036390">
    <property type="entry name" value="WH_DNA-bd_sf"/>
</dbReference>
<dbReference type="SUPFAM" id="SSF53850">
    <property type="entry name" value="Periplasmic binding protein-like II"/>
    <property type="match status" value="1"/>
</dbReference>
<dbReference type="InterPro" id="IPR058163">
    <property type="entry name" value="LysR-type_TF_proteobact-type"/>
</dbReference>
<evidence type="ECO:0000256" key="5">
    <source>
        <dbReference type="ARBA" id="ARBA00054626"/>
    </source>
</evidence>
<evidence type="ECO:0000256" key="7">
    <source>
        <dbReference type="ARBA" id="ARBA00083243"/>
    </source>
</evidence>
<evidence type="ECO:0000256" key="4">
    <source>
        <dbReference type="ARBA" id="ARBA00023163"/>
    </source>
</evidence>
<dbReference type="InterPro" id="IPR005119">
    <property type="entry name" value="LysR_subst-bd"/>
</dbReference>
<accession>A0A1S7U9C2</accession>
<reference evidence="9" key="1">
    <citation type="submission" date="2016-01" db="EMBL/GenBank/DDBJ databases">
        <authorList>
            <person name="Regsiter A."/>
            <person name="william w."/>
        </authorList>
    </citation>
    <scope>NUCLEOTIDE SEQUENCE</scope>
    <source>
        <strain evidence="9">NCPPB 1641</strain>
    </source>
</reference>
<dbReference type="Pfam" id="PF03466">
    <property type="entry name" value="LysR_substrate"/>
    <property type="match status" value="1"/>
</dbReference>
<dbReference type="GO" id="GO:0006351">
    <property type="term" value="P:DNA-templated transcription"/>
    <property type="evidence" value="ECO:0007669"/>
    <property type="project" value="TreeGrafter"/>
</dbReference>
<dbReference type="PRINTS" id="PR00039">
    <property type="entry name" value="HTHLYSR"/>
</dbReference>
<dbReference type="EMBL" id="FCNP01000049">
    <property type="protein sequence ID" value="CVI63534.1"/>
    <property type="molecule type" value="Genomic_DNA"/>
</dbReference>
<dbReference type="Gene3D" id="3.40.190.10">
    <property type="entry name" value="Periplasmic binding protein-like II"/>
    <property type="match status" value="2"/>
</dbReference>
<keyword evidence="2" id="KW-0805">Transcription regulation</keyword>
<keyword evidence="4" id="KW-0804">Transcription</keyword>
<dbReference type="SUPFAM" id="SSF46785">
    <property type="entry name" value="Winged helix' DNA-binding domain"/>
    <property type="match status" value="1"/>
</dbReference>
<keyword evidence="3" id="KW-0238">DNA-binding</keyword>
<dbReference type="GO" id="GO:0003700">
    <property type="term" value="F:DNA-binding transcription factor activity"/>
    <property type="evidence" value="ECO:0007669"/>
    <property type="project" value="InterPro"/>
</dbReference>